<organism evidence="1">
    <name type="scientific">viral metagenome</name>
    <dbReference type="NCBI Taxonomy" id="1070528"/>
    <lineage>
        <taxon>unclassified sequences</taxon>
        <taxon>metagenomes</taxon>
        <taxon>organismal metagenomes</taxon>
    </lineage>
</organism>
<gene>
    <name evidence="1" type="ORF">MM415B08653_0009</name>
</gene>
<evidence type="ECO:0000313" key="1">
    <source>
        <dbReference type="EMBL" id="QJA96449.1"/>
    </source>
</evidence>
<proteinExistence type="predicted"/>
<reference evidence="1" key="1">
    <citation type="submission" date="2020-03" db="EMBL/GenBank/DDBJ databases">
        <title>The deep terrestrial virosphere.</title>
        <authorList>
            <person name="Holmfeldt K."/>
            <person name="Nilsson E."/>
            <person name="Simone D."/>
            <person name="Lopez-Fernandez M."/>
            <person name="Wu X."/>
            <person name="de Brujin I."/>
            <person name="Lundin D."/>
            <person name="Andersson A."/>
            <person name="Bertilsson S."/>
            <person name="Dopson M."/>
        </authorList>
    </citation>
    <scope>NUCLEOTIDE SEQUENCE</scope>
    <source>
        <strain evidence="1">MM415B08653</strain>
    </source>
</reference>
<accession>A0A6M3LQK0</accession>
<dbReference type="AlphaFoldDB" id="A0A6M3LQK0"/>
<name>A0A6M3LQK0_9ZZZZ</name>
<dbReference type="EMBL" id="MT143401">
    <property type="protein sequence ID" value="QJA96449.1"/>
    <property type="molecule type" value="Genomic_DNA"/>
</dbReference>
<sequence length="68" mass="8162">MTMLTEKALAKRNRELVSQDYGHQWHIEQANITQGWEWGKPKPINLKTYDLRFAHIPRTHSEPRYNDD</sequence>
<protein>
    <submittedName>
        <fullName evidence="1">Uncharacterized protein</fullName>
    </submittedName>
</protein>